<proteinExistence type="predicted"/>
<dbReference type="Pfam" id="PF14239">
    <property type="entry name" value="RRXRR"/>
    <property type="match status" value="1"/>
</dbReference>
<gene>
    <name evidence="2" type="ORF">AWB78_07012</name>
</gene>
<evidence type="ECO:0000313" key="3">
    <source>
        <dbReference type="Proteomes" id="UP000071859"/>
    </source>
</evidence>
<accession>A0A158ECS9</accession>
<dbReference type="EMBL" id="FCOX02000064">
    <property type="protein sequence ID" value="SAL04530.1"/>
    <property type="molecule type" value="Genomic_DNA"/>
</dbReference>
<organism evidence="2 3">
    <name type="scientific">Caballeronia calidae</name>
    <dbReference type="NCBI Taxonomy" id="1777139"/>
    <lineage>
        <taxon>Bacteria</taxon>
        <taxon>Pseudomonadati</taxon>
        <taxon>Pseudomonadota</taxon>
        <taxon>Betaproteobacteria</taxon>
        <taxon>Burkholderiales</taxon>
        <taxon>Burkholderiaceae</taxon>
        <taxon>Caballeronia</taxon>
    </lineage>
</organism>
<comment type="caution">
    <text evidence="2">The sequence shown here is derived from an EMBL/GenBank/DDBJ whole genome shotgun (WGS) entry which is preliminary data.</text>
</comment>
<reference evidence="2" key="1">
    <citation type="submission" date="2016-01" db="EMBL/GenBank/DDBJ databases">
        <authorList>
            <person name="Peeters C."/>
        </authorList>
    </citation>
    <scope>NUCLEOTIDE SEQUENCE</scope>
    <source>
        <strain evidence="2">LMG 29321</strain>
    </source>
</reference>
<name>A0A158ECS9_9BURK</name>
<protein>
    <recommendedName>
        <fullName evidence="1">RRXRR domain-containing protein</fullName>
    </recommendedName>
</protein>
<sequence length="50" mass="5815">MAWVRRIRHRAPVTALSSELVRFDTQLIENPEVRSIGYQQGTLAGYEIRE</sequence>
<dbReference type="AlphaFoldDB" id="A0A158ECS9"/>
<keyword evidence="3" id="KW-1185">Reference proteome</keyword>
<dbReference type="InterPro" id="IPR025938">
    <property type="entry name" value="RRXRR_dom"/>
</dbReference>
<feature type="domain" description="RRXRR" evidence="1">
    <location>
        <begin position="2"/>
        <end position="41"/>
    </location>
</feature>
<evidence type="ECO:0000259" key="1">
    <source>
        <dbReference type="Pfam" id="PF14239"/>
    </source>
</evidence>
<dbReference type="Proteomes" id="UP000071859">
    <property type="component" value="Unassembled WGS sequence"/>
</dbReference>
<evidence type="ECO:0000313" key="2">
    <source>
        <dbReference type="EMBL" id="SAL04530.1"/>
    </source>
</evidence>